<evidence type="ECO:0000256" key="2">
    <source>
        <dbReference type="ARBA" id="ARBA00022475"/>
    </source>
</evidence>
<dbReference type="GO" id="GO:0005886">
    <property type="term" value="C:plasma membrane"/>
    <property type="evidence" value="ECO:0007669"/>
    <property type="project" value="UniProtKB-SubCell"/>
</dbReference>
<keyword evidence="4 6" id="KW-1133">Transmembrane helix</keyword>
<dbReference type="Pfam" id="PF04024">
    <property type="entry name" value="PspC"/>
    <property type="match status" value="1"/>
</dbReference>
<organism evidence="8 9">
    <name type="scientific">Candidatus Falkowbacteria bacterium CG10_big_fil_rev_8_21_14_0_10_37_14</name>
    <dbReference type="NCBI Taxonomy" id="1974561"/>
    <lineage>
        <taxon>Bacteria</taxon>
        <taxon>Candidatus Falkowiibacteriota</taxon>
    </lineage>
</organism>
<comment type="subcellular location">
    <subcellularLocation>
        <location evidence="1">Cell membrane</location>
        <topology evidence="1">Single-pass membrane protein</topology>
    </subcellularLocation>
</comment>
<feature type="transmembrane region" description="Helical" evidence="6">
    <location>
        <begin position="130"/>
        <end position="149"/>
    </location>
</feature>
<proteinExistence type="predicted"/>
<dbReference type="EMBL" id="PFAM01000021">
    <property type="protein sequence ID" value="PIT95853.1"/>
    <property type="molecule type" value="Genomic_DNA"/>
</dbReference>
<dbReference type="PANTHER" id="PTHR33885">
    <property type="entry name" value="PHAGE SHOCK PROTEIN C"/>
    <property type="match status" value="1"/>
</dbReference>
<evidence type="ECO:0000256" key="5">
    <source>
        <dbReference type="ARBA" id="ARBA00023136"/>
    </source>
</evidence>
<name>A0A2M6WSQ1_9BACT</name>
<gene>
    <name evidence="8" type="ORF">COT94_03335</name>
</gene>
<comment type="caution">
    <text evidence="8">The sequence shown here is derived from an EMBL/GenBank/DDBJ whole genome shotgun (WGS) entry which is preliminary data.</text>
</comment>
<protein>
    <recommendedName>
        <fullName evidence="7">Phage shock protein PspC N-terminal domain-containing protein</fullName>
    </recommendedName>
</protein>
<dbReference type="InterPro" id="IPR052027">
    <property type="entry name" value="PspC"/>
</dbReference>
<evidence type="ECO:0000313" key="9">
    <source>
        <dbReference type="Proteomes" id="UP000228533"/>
    </source>
</evidence>
<evidence type="ECO:0000313" key="8">
    <source>
        <dbReference type="EMBL" id="PIT95853.1"/>
    </source>
</evidence>
<keyword evidence="5 6" id="KW-0472">Membrane</keyword>
<feature type="transmembrane region" description="Helical" evidence="6">
    <location>
        <begin position="31"/>
        <end position="57"/>
    </location>
</feature>
<feature type="transmembrane region" description="Helical" evidence="6">
    <location>
        <begin position="105"/>
        <end position="124"/>
    </location>
</feature>
<evidence type="ECO:0000259" key="7">
    <source>
        <dbReference type="Pfam" id="PF04024"/>
    </source>
</evidence>
<sequence>MTYKKLYRSRDDRIIAGVSGGLAQYFDIDSILVRLAFVILTIFSGVGIAIYLILAIITPTADKPEASPRDNLNELVNNIRQKTKNASADFHSPTTAESKKNRARLWLGLILALLGISLLTHNFLPDSFSWLSIKLFWPLIIIALGTYLITKR</sequence>
<dbReference type="PANTHER" id="PTHR33885:SF3">
    <property type="entry name" value="PHAGE SHOCK PROTEIN C"/>
    <property type="match status" value="1"/>
</dbReference>
<accession>A0A2M6WSQ1</accession>
<dbReference type="Proteomes" id="UP000228533">
    <property type="component" value="Unassembled WGS sequence"/>
</dbReference>
<dbReference type="InterPro" id="IPR007168">
    <property type="entry name" value="Phageshock_PspC_N"/>
</dbReference>
<dbReference type="AlphaFoldDB" id="A0A2M6WSQ1"/>
<keyword evidence="2" id="KW-1003">Cell membrane</keyword>
<reference evidence="9" key="1">
    <citation type="submission" date="2017-09" db="EMBL/GenBank/DDBJ databases">
        <title>Depth-based differentiation of microbial function through sediment-hosted aquifers and enrichment of novel symbionts in the deep terrestrial subsurface.</title>
        <authorList>
            <person name="Probst A.J."/>
            <person name="Ladd B."/>
            <person name="Jarett J.K."/>
            <person name="Geller-Mcgrath D.E."/>
            <person name="Sieber C.M.K."/>
            <person name="Emerson J.B."/>
            <person name="Anantharaman K."/>
            <person name="Thomas B.C."/>
            <person name="Malmstrom R."/>
            <person name="Stieglmeier M."/>
            <person name="Klingl A."/>
            <person name="Woyke T."/>
            <person name="Ryan C.M."/>
            <person name="Banfield J.F."/>
        </authorList>
    </citation>
    <scope>NUCLEOTIDE SEQUENCE [LARGE SCALE GENOMIC DNA]</scope>
</reference>
<evidence type="ECO:0000256" key="4">
    <source>
        <dbReference type="ARBA" id="ARBA00022989"/>
    </source>
</evidence>
<keyword evidence="3 6" id="KW-0812">Transmembrane</keyword>
<evidence type="ECO:0000256" key="1">
    <source>
        <dbReference type="ARBA" id="ARBA00004162"/>
    </source>
</evidence>
<feature type="domain" description="Phage shock protein PspC N-terminal" evidence="7">
    <location>
        <begin position="4"/>
        <end position="60"/>
    </location>
</feature>
<evidence type="ECO:0000256" key="6">
    <source>
        <dbReference type="SAM" id="Phobius"/>
    </source>
</evidence>
<evidence type="ECO:0000256" key="3">
    <source>
        <dbReference type="ARBA" id="ARBA00022692"/>
    </source>
</evidence>